<dbReference type="EMBL" id="JADIKD010000012">
    <property type="protein sequence ID" value="MFK2918864.1"/>
    <property type="molecule type" value="Genomic_DNA"/>
</dbReference>
<sequence>MNGSDLRIGAVVLAAGQASRFGSAKQTLPIKGVPMVRRVAMTALEAALSPVVVVTGAYNEEVAHSLDGLAVHLADNPDWSSGMGTSLAFGVAVATAREASLHAVLVMLADQPAITAADLRGMLDAHASAPERILAARYEGHLGPPCIFPRAIFEELTTLGGPHGARSLLERHAALVDAYDLPMAAFDIDTPADYAAWPP</sequence>
<accession>A0ABW8K7K3</accession>
<comment type="caution">
    <text evidence="3">The sequence shown here is derived from an EMBL/GenBank/DDBJ whole genome shotgun (WGS) entry which is preliminary data.</text>
</comment>
<dbReference type="Pfam" id="PF12804">
    <property type="entry name" value="NTP_transf_3"/>
    <property type="match status" value="1"/>
</dbReference>
<dbReference type="InterPro" id="IPR029044">
    <property type="entry name" value="Nucleotide-diphossugar_trans"/>
</dbReference>
<dbReference type="Gene3D" id="3.90.550.10">
    <property type="entry name" value="Spore Coat Polysaccharide Biosynthesis Protein SpsA, Chain A"/>
    <property type="match status" value="1"/>
</dbReference>
<evidence type="ECO:0000256" key="1">
    <source>
        <dbReference type="ARBA" id="ARBA00022842"/>
    </source>
</evidence>
<dbReference type="Proteomes" id="UP001620408">
    <property type="component" value="Unassembled WGS sequence"/>
</dbReference>
<evidence type="ECO:0000259" key="2">
    <source>
        <dbReference type="Pfam" id="PF12804"/>
    </source>
</evidence>
<proteinExistence type="predicted"/>
<dbReference type="PANTHER" id="PTHR43777">
    <property type="entry name" value="MOLYBDENUM COFACTOR CYTIDYLYLTRANSFERASE"/>
    <property type="match status" value="1"/>
</dbReference>
<dbReference type="InterPro" id="IPR025877">
    <property type="entry name" value="MobA-like_NTP_Trfase"/>
</dbReference>
<organism evidence="3 4">
    <name type="scientific">Dyella koreensis</name>
    <dbReference type="NCBI Taxonomy" id="311235"/>
    <lineage>
        <taxon>Bacteria</taxon>
        <taxon>Pseudomonadati</taxon>
        <taxon>Pseudomonadota</taxon>
        <taxon>Gammaproteobacteria</taxon>
        <taxon>Lysobacterales</taxon>
        <taxon>Rhodanobacteraceae</taxon>
        <taxon>Dyella</taxon>
    </lineage>
</organism>
<protein>
    <submittedName>
        <fullName evidence="3">Nucleotidyltransferase family protein</fullName>
    </submittedName>
</protein>
<keyword evidence="1" id="KW-0460">Magnesium</keyword>
<dbReference type="RefSeq" id="WP_379983519.1">
    <property type="nucleotide sequence ID" value="NZ_JADIKD010000012.1"/>
</dbReference>
<name>A0ABW8K7K3_9GAMM</name>
<dbReference type="CDD" id="cd04182">
    <property type="entry name" value="GT_2_like_f"/>
    <property type="match status" value="1"/>
</dbReference>
<evidence type="ECO:0000313" key="4">
    <source>
        <dbReference type="Proteomes" id="UP001620408"/>
    </source>
</evidence>
<dbReference type="SUPFAM" id="SSF53448">
    <property type="entry name" value="Nucleotide-diphospho-sugar transferases"/>
    <property type="match status" value="1"/>
</dbReference>
<gene>
    <name evidence="3" type="ORF">ISS97_16455</name>
</gene>
<evidence type="ECO:0000313" key="3">
    <source>
        <dbReference type="EMBL" id="MFK2918864.1"/>
    </source>
</evidence>
<reference evidence="3 4" key="1">
    <citation type="submission" date="2020-10" db="EMBL/GenBank/DDBJ databases">
        <title>Phylogeny of dyella-like bacteria.</title>
        <authorList>
            <person name="Fu J."/>
        </authorList>
    </citation>
    <scope>NUCLEOTIDE SEQUENCE [LARGE SCALE GENOMIC DNA]</scope>
    <source>
        <strain evidence="3 4">BB4</strain>
    </source>
</reference>
<dbReference type="PANTHER" id="PTHR43777:SF1">
    <property type="entry name" value="MOLYBDENUM COFACTOR CYTIDYLYLTRANSFERASE"/>
    <property type="match status" value="1"/>
</dbReference>
<feature type="domain" description="MobA-like NTP transferase" evidence="2">
    <location>
        <begin position="10"/>
        <end position="173"/>
    </location>
</feature>
<keyword evidence="4" id="KW-1185">Reference proteome</keyword>